<feature type="transmembrane region" description="Helical" evidence="9">
    <location>
        <begin position="167"/>
        <end position="188"/>
    </location>
</feature>
<reference evidence="11 12" key="1">
    <citation type="journal article" date="2013" name="Antonie Van Leeuwenhoek">
        <title>Paracoccus zhejiangensis sp. nov., isolated from activated sludge in wastewater-treatment system.</title>
        <authorList>
            <person name="Wu Z.G."/>
            <person name="Zhang D.F."/>
            <person name="Liu Y.L."/>
            <person name="Wang F."/>
            <person name="Jiang X."/>
            <person name="Li C."/>
            <person name="Li S.P."/>
            <person name="Hong Q."/>
            <person name="Li W.J."/>
        </authorList>
    </citation>
    <scope>NUCLEOTIDE SEQUENCE [LARGE SCALE GENOMIC DNA]</scope>
    <source>
        <strain evidence="11 12">J6</strain>
    </source>
</reference>
<dbReference type="PANTHER" id="PTHR35011:SF4">
    <property type="entry name" value="SLL1102 PROTEIN"/>
    <property type="match status" value="1"/>
</dbReference>
<accession>A0A2H5F088</accession>
<comment type="similarity">
    <text evidence="8 9">Belongs to the TRAP transporter small permease family.</text>
</comment>
<evidence type="ECO:0000256" key="8">
    <source>
        <dbReference type="ARBA" id="ARBA00038436"/>
    </source>
</evidence>
<proteinExistence type="inferred from homology"/>
<dbReference type="EMBL" id="CP025430">
    <property type="protein sequence ID" value="AUH64956.1"/>
    <property type="molecule type" value="Genomic_DNA"/>
</dbReference>
<comment type="subcellular location">
    <subcellularLocation>
        <location evidence="1 9">Cell inner membrane</location>
        <topology evidence="1 9">Multi-pass membrane protein</topology>
    </subcellularLocation>
</comment>
<evidence type="ECO:0000313" key="12">
    <source>
        <dbReference type="Proteomes" id="UP000234530"/>
    </source>
</evidence>
<evidence type="ECO:0000313" key="11">
    <source>
        <dbReference type="EMBL" id="AUH64956.1"/>
    </source>
</evidence>
<keyword evidence="2 9" id="KW-0813">Transport</keyword>
<dbReference type="AlphaFoldDB" id="A0A2H5F088"/>
<evidence type="ECO:0000256" key="4">
    <source>
        <dbReference type="ARBA" id="ARBA00022519"/>
    </source>
</evidence>
<organism evidence="11 12">
    <name type="scientific">Paracoccus zhejiangensis</name>
    <dbReference type="NCBI Taxonomy" id="1077935"/>
    <lineage>
        <taxon>Bacteria</taxon>
        <taxon>Pseudomonadati</taxon>
        <taxon>Pseudomonadota</taxon>
        <taxon>Alphaproteobacteria</taxon>
        <taxon>Rhodobacterales</taxon>
        <taxon>Paracoccaceae</taxon>
        <taxon>Paracoccus</taxon>
    </lineage>
</organism>
<gene>
    <name evidence="11" type="ORF">CX676_12895</name>
</gene>
<feature type="transmembrane region" description="Helical" evidence="9">
    <location>
        <begin position="12"/>
        <end position="30"/>
    </location>
</feature>
<keyword evidence="5 9" id="KW-0812">Transmembrane</keyword>
<keyword evidence="6 9" id="KW-1133">Transmembrane helix</keyword>
<dbReference type="Proteomes" id="UP000234530">
    <property type="component" value="Chromosome"/>
</dbReference>
<dbReference type="GO" id="GO:0022857">
    <property type="term" value="F:transmembrane transporter activity"/>
    <property type="evidence" value="ECO:0007669"/>
    <property type="project" value="UniProtKB-UniRule"/>
</dbReference>
<feature type="transmembrane region" description="Helical" evidence="9">
    <location>
        <begin position="50"/>
        <end position="68"/>
    </location>
</feature>
<dbReference type="GO" id="GO:0005886">
    <property type="term" value="C:plasma membrane"/>
    <property type="evidence" value="ECO:0007669"/>
    <property type="project" value="UniProtKB-SubCell"/>
</dbReference>
<sequence>MAMQPAMRFGKDMMWPAIFVAAMMWVIWFFPRFIVSMGKANDNLLSKYQSAGLIDYVFALVALVALIMGIRTARATKGEIELRSSFDRFALFVSRVTMLILTGVVGVMFFEVVARYVFERPTLWANETSLWMAGFIYLLSGLYAMQQRSHISIYLVYDQMPRGLQRLCDLISTGLICLFALAILWGSWTEAAQKFMRWETFGTAFDPPLPATMKIMVIFATLAIAAQAVANLIVDWHRGPESHGVVDESEVGEMIESAQHQFDHSKRA</sequence>
<feature type="transmembrane region" description="Helical" evidence="9">
    <location>
        <begin position="215"/>
        <end position="234"/>
    </location>
</feature>
<evidence type="ECO:0000256" key="3">
    <source>
        <dbReference type="ARBA" id="ARBA00022475"/>
    </source>
</evidence>
<comment type="function">
    <text evidence="9">Part of the tripartite ATP-independent periplasmic (TRAP) transport system.</text>
</comment>
<name>A0A2H5F088_9RHOB</name>
<keyword evidence="12" id="KW-1185">Reference proteome</keyword>
<evidence type="ECO:0000256" key="7">
    <source>
        <dbReference type="ARBA" id="ARBA00023136"/>
    </source>
</evidence>
<dbReference type="KEGG" id="pzh:CX676_12895"/>
<comment type="caution">
    <text evidence="9">Lacks conserved residue(s) required for the propagation of feature annotation.</text>
</comment>
<evidence type="ECO:0000256" key="9">
    <source>
        <dbReference type="RuleBase" id="RU369079"/>
    </source>
</evidence>
<evidence type="ECO:0000256" key="5">
    <source>
        <dbReference type="ARBA" id="ARBA00022692"/>
    </source>
</evidence>
<dbReference type="PANTHER" id="PTHR35011">
    <property type="entry name" value="2,3-DIKETO-L-GULONATE TRAP TRANSPORTER SMALL PERMEASE PROTEIN YIAM"/>
    <property type="match status" value="1"/>
</dbReference>
<feature type="domain" description="Tripartite ATP-independent periplasmic transporters DctQ component" evidence="10">
    <location>
        <begin position="105"/>
        <end position="236"/>
    </location>
</feature>
<feature type="transmembrane region" description="Helical" evidence="9">
    <location>
        <begin position="130"/>
        <end position="146"/>
    </location>
</feature>
<dbReference type="Pfam" id="PF04290">
    <property type="entry name" value="DctQ"/>
    <property type="match status" value="1"/>
</dbReference>
<dbReference type="InterPro" id="IPR007387">
    <property type="entry name" value="TRAP_DctQ"/>
</dbReference>
<keyword evidence="4 9" id="KW-0997">Cell inner membrane</keyword>
<feature type="transmembrane region" description="Helical" evidence="9">
    <location>
        <begin position="89"/>
        <end position="110"/>
    </location>
</feature>
<evidence type="ECO:0000256" key="6">
    <source>
        <dbReference type="ARBA" id="ARBA00022989"/>
    </source>
</evidence>
<protein>
    <recommendedName>
        <fullName evidence="9">TRAP transporter small permease protein</fullName>
    </recommendedName>
</protein>
<comment type="subunit">
    <text evidence="9">The complex comprises the extracytoplasmic solute receptor protein and the two transmembrane proteins.</text>
</comment>
<keyword evidence="3" id="KW-1003">Cell membrane</keyword>
<evidence type="ECO:0000259" key="10">
    <source>
        <dbReference type="Pfam" id="PF04290"/>
    </source>
</evidence>
<evidence type="ECO:0000256" key="2">
    <source>
        <dbReference type="ARBA" id="ARBA00022448"/>
    </source>
</evidence>
<evidence type="ECO:0000256" key="1">
    <source>
        <dbReference type="ARBA" id="ARBA00004429"/>
    </source>
</evidence>
<keyword evidence="7 9" id="KW-0472">Membrane</keyword>
<dbReference type="InterPro" id="IPR055348">
    <property type="entry name" value="DctQ"/>
</dbReference>